<feature type="domain" description="Nitrile hydratase alpha/Thiocyanate hydrolase gamma" evidence="2">
    <location>
        <begin position="46"/>
        <end position="107"/>
    </location>
</feature>
<evidence type="ECO:0000313" key="3">
    <source>
        <dbReference type="EMBL" id="MFB2880642.1"/>
    </source>
</evidence>
<evidence type="ECO:0000259" key="2">
    <source>
        <dbReference type="Pfam" id="PF02979"/>
    </source>
</evidence>
<dbReference type="EMBL" id="JBHFNQ010000206">
    <property type="protein sequence ID" value="MFB2880642.1"/>
    <property type="molecule type" value="Genomic_DNA"/>
</dbReference>
<accession>A0ABV4XCW3</accession>
<dbReference type="Proteomes" id="UP001576774">
    <property type="component" value="Unassembled WGS sequence"/>
</dbReference>
<name>A0ABV4XCW3_9CYAN</name>
<dbReference type="Gene3D" id="3.90.330.10">
    <property type="entry name" value="Nitrile hydratase alpha /Thiocyanate hydrolase gamma"/>
    <property type="match status" value="2"/>
</dbReference>
<dbReference type="NCBIfam" id="TIGR03793">
    <property type="entry name" value="leader_NHLP"/>
    <property type="match status" value="2"/>
</dbReference>
<keyword evidence="1" id="KW-0479">Metal-binding</keyword>
<dbReference type="RefSeq" id="WP_413273649.1">
    <property type="nucleotide sequence ID" value="NZ_JBHFNQ010000206.1"/>
</dbReference>
<reference evidence="3 4" key="1">
    <citation type="submission" date="2024-09" db="EMBL/GenBank/DDBJ databases">
        <title>Floridaenema gen nov. (Aerosakkonemataceae, Aerosakkonematales ord. nov., Cyanobacteria) from benthic tropical and subtropical fresh waters, with the description of four new species.</title>
        <authorList>
            <person name="Moretto J.A."/>
            <person name="Berthold D.E."/>
            <person name="Lefler F.W."/>
            <person name="Huang I.-S."/>
            <person name="Laughinghouse H. IV."/>
        </authorList>
    </citation>
    <scope>NUCLEOTIDE SEQUENCE [LARGE SCALE GENOMIC DNA]</scope>
    <source>
        <strain evidence="3 4">BLCC-F46</strain>
    </source>
</reference>
<evidence type="ECO:0000313" key="4">
    <source>
        <dbReference type="Proteomes" id="UP001576774"/>
    </source>
</evidence>
<dbReference type="InterPro" id="IPR036648">
    <property type="entry name" value="CN_Hdrase_a/SCN_Hdrase_g_sf"/>
</dbReference>
<proteinExistence type="predicted"/>
<gene>
    <name evidence="3" type="ORF">ACE1CC_27655</name>
</gene>
<protein>
    <submittedName>
        <fullName evidence="3">NHLP leader peptide family RiPP</fullName>
    </submittedName>
</protein>
<dbReference type="InterPro" id="IPR004232">
    <property type="entry name" value="CN_Hdrtase_a/SCN_Hdrlase_g"/>
</dbReference>
<organism evidence="3 4">
    <name type="scientific">Floridaenema aerugineum BLCC-F46</name>
    <dbReference type="NCBI Taxonomy" id="3153654"/>
    <lineage>
        <taxon>Bacteria</taxon>
        <taxon>Bacillati</taxon>
        <taxon>Cyanobacteriota</taxon>
        <taxon>Cyanophyceae</taxon>
        <taxon>Oscillatoriophycideae</taxon>
        <taxon>Aerosakkonematales</taxon>
        <taxon>Aerosakkonemataceae</taxon>
        <taxon>Floridanema</taxon>
        <taxon>Floridanema aerugineum</taxon>
    </lineage>
</organism>
<keyword evidence="4" id="KW-1185">Reference proteome</keyword>
<evidence type="ECO:0000256" key="1">
    <source>
        <dbReference type="ARBA" id="ARBA00022723"/>
    </source>
</evidence>
<dbReference type="Pfam" id="PF02979">
    <property type="entry name" value="NHase_alpha"/>
    <property type="match status" value="1"/>
</dbReference>
<sequence length="232" mass="26802">MNNINKTTKAITPLLPLWSYQLQMDSKLAIRTRKDLEVHLITRALKDEAFRHKLVANPKAVIEEELGKKLPATFEIITVEETETTLYMVLPCNPYEGVSEEELKSLVGMAYEDIAQWVLEQQRNTLLDEVSSVPMFIRVWKDKDFKHKLLYSPKMVIEEECGVEIPENIEIKILEETVHILYIVLPRLDNELVPKMIEWFDDIKSARKPQPLFAKIPVGYCSSFQYGSSCSS</sequence>
<dbReference type="InterPro" id="IPR022513">
    <property type="entry name" value="TOMM_pelo"/>
</dbReference>
<comment type="caution">
    <text evidence="3">The sequence shown here is derived from an EMBL/GenBank/DDBJ whole genome shotgun (WGS) entry which is preliminary data.</text>
</comment>
<dbReference type="SUPFAM" id="SSF56209">
    <property type="entry name" value="Nitrile hydratase alpha chain"/>
    <property type="match status" value="2"/>
</dbReference>